<dbReference type="Proteomes" id="UP000298545">
    <property type="component" value="Chromosome circular"/>
</dbReference>
<sequence>MDIVASNYMPLFGMAAFVAGIFLWLQWQGRFRPMLIPRLEIERIADELVEQHDDRAEEFAAMEEDRAWRYSKSFEQGKWRRVRAELERRSNL</sequence>
<keyword evidence="5" id="KW-1185">Reference proteome</keyword>
<reference evidence="3 5" key="2">
    <citation type="submission" date="2021-03" db="EMBL/GenBank/DDBJ databases">
        <title>Rapid diversification of plasmids in a genus of pathogenic and nitrogen fixing bacteria.</title>
        <authorList>
            <person name="Weisberg A.J."/>
            <person name="Miller M."/>
            <person name="Ream W."/>
            <person name="Grunwald N.J."/>
            <person name="Chang J.H."/>
        </authorList>
    </citation>
    <scope>NUCLEOTIDE SEQUENCE [LARGE SCALE GENOMIC DNA]</scope>
    <source>
        <strain evidence="3 5">AF3.44</strain>
    </source>
</reference>
<proteinExistence type="predicted"/>
<dbReference type="STRING" id="1367849.GCA_000518585_04296"/>
<keyword evidence="1" id="KW-1133">Transmembrane helix</keyword>
<organism evidence="2 4">
    <name type="scientific">Agrobacterium larrymoorei</name>
    <dbReference type="NCBI Taxonomy" id="160699"/>
    <lineage>
        <taxon>Bacteria</taxon>
        <taxon>Pseudomonadati</taxon>
        <taxon>Pseudomonadota</taxon>
        <taxon>Alphaproteobacteria</taxon>
        <taxon>Hyphomicrobiales</taxon>
        <taxon>Rhizobiaceae</taxon>
        <taxon>Rhizobium/Agrobacterium group</taxon>
        <taxon>Agrobacterium</taxon>
    </lineage>
</organism>
<keyword evidence="1" id="KW-0812">Transmembrane</keyword>
<evidence type="ECO:0000256" key="1">
    <source>
        <dbReference type="SAM" id="Phobius"/>
    </source>
</evidence>
<protein>
    <submittedName>
        <fullName evidence="2">Uncharacterized protein</fullName>
    </submittedName>
</protein>
<dbReference type="AlphaFoldDB" id="A0A4D7DP04"/>
<feature type="transmembrane region" description="Helical" evidence="1">
    <location>
        <begin position="6"/>
        <end position="25"/>
    </location>
</feature>
<accession>A0A4D7DP04</accession>
<reference evidence="2 4" key="1">
    <citation type="submission" date="2019-04" db="EMBL/GenBank/DDBJ databases">
        <title>Complete genome sequence of Agrobacterium larrymoorei CFBP5473.</title>
        <authorList>
            <person name="Haryono M."/>
            <person name="Chou L."/>
            <person name="Lin Y.-C."/>
            <person name="Lai E.-M."/>
            <person name="Kuo C.-H."/>
        </authorList>
    </citation>
    <scope>NUCLEOTIDE SEQUENCE [LARGE SCALE GENOMIC DNA]</scope>
    <source>
        <strain evidence="2 4">CFBP5473</strain>
    </source>
</reference>
<keyword evidence="1" id="KW-0472">Membrane</keyword>
<dbReference type="KEGG" id="alf:CFBP5473_13410"/>
<dbReference type="EMBL" id="CP072167">
    <property type="protein sequence ID" value="QYA08308.1"/>
    <property type="molecule type" value="Genomic_DNA"/>
</dbReference>
<dbReference type="Proteomes" id="UP000826513">
    <property type="component" value="Chromosome 1"/>
</dbReference>
<dbReference type="OrthoDB" id="8410750at2"/>
<evidence type="ECO:0000313" key="2">
    <source>
        <dbReference type="EMBL" id="QCI98805.1"/>
    </source>
</evidence>
<evidence type="ECO:0000313" key="3">
    <source>
        <dbReference type="EMBL" id="QYA08308.1"/>
    </source>
</evidence>
<dbReference type="EMBL" id="CP039691">
    <property type="protein sequence ID" value="QCI98805.1"/>
    <property type="molecule type" value="Genomic_DNA"/>
</dbReference>
<name>A0A4D7DP04_9HYPH</name>
<evidence type="ECO:0000313" key="5">
    <source>
        <dbReference type="Proteomes" id="UP000826513"/>
    </source>
</evidence>
<gene>
    <name evidence="2" type="ORF">CFBP5473_13410</name>
    <name evidence="3" type="ORF">J5285_06325</name>
</gene>
<evidence type="ECO:0000313" key="4">
    <source>
        <dbReference type="Proteomes" id="UP000298545"/>
    </source>
</evidence>
<dbReference type="RefSeq" id="WP_037171641.1">
    <property type="nucleotide sequence ID" value="NZ_CP039691.1"/>
</dbReference>